<dbReference type="Pfam" id="PF17667">
    <property type="entry name" value="Pkinase_fungal"/>
    <property type="match status" value="2"/>
</dbReference>
<feature type="domain" description="Fungal-type protein kinase" evidence="2">
    <location>
        <begin position="614"/>
        <end position="658"/>
    </location>
</feature>
<evidence type="ECO:0000256" key="1">
    <source>
        <dbReference type="SAM" id="MobiDB-lite"/>
    </source>
</evidence>
<feature type="compositionally biased region" description="Basic and acidic residues" evidence="1">
    <location>
        <begin position="567"/>
        <end position="577"/>
    </location>
</feature>
<proteinExistence type="predicted"/>
<feature type="region of interest" description="Disordered" evidence="1">
    <location>
        <begin position="567"/>
        <end position="607"/>
    </location>
</feature>
<dbReference type="AlphaFoldDB" id="M5C1I1"/>
<reference evidence="3 4" key="1">
    <citation type="journal article" date="2013" name="J. Biotechnol.">
        <title>Establishment and interpretation of the genome sequence of the phytopathogenic fungus Rhizoctonia solani AG1-IB isolate 7/3/14.</title>
        <authorList>
            <person name="Wibberg D.W."/>
            <person name="Jelonek L.J."/>
            <person name="Rupp O.R."/>
            <person name="Hennig M.H."/>
            <person name="Eikmeyer F.E."/>
            <person name="Goesmann A.G."/>
            <person name="Hartmann A.H."/>
            <person name="Borriss R.B."/>
            <person name="Grosch R.G."/>
            <person name="Puehler A.P."/>
            <person name="Schlueter A.S."/>
        </authorList>
    </citation>
    <scope>NUCLEOTIDE SEQUENCE [LARGE SCALE GENOMIC DNA]</scope>
    <source>
        <strain evidence="4">AG1-IB / isolate 7/3/14</strain>
    </source>
</reference>
<dbReference type="PANTHER" id="PTHR38248">
    <property type="entry name" value="FUNK1 6"/>
    <property type="match status" value="1"/>
</dbReference>
<protein>
    <recommendedName>
        <fullName evidence="2">Fungal-type protein kinase domain-containing protein</fullName>
    </recommendedName>
</protein>
<accession>M5C1I1</accession>
<gene>
    <name evidence="3" type="ORF">BN14_07934</name>
</gene>
<dbReference type="SUPFAM" id="SSF56112">
    <property type="entry name" value="Protein kinase-like (PK-like)"/>
    <property type="match status" value="1"/>
</dbReference>
<dbReference type="HOGENOM" id="CLU_009217_0_0_1"/>
<feature type="region of interest" description="Disordered" evidence="1">
    <location>
        <begin position="305"/>
        <end position="328"/>
    </location>
</feature>
<evidence type="ECO:0000259" key="2">
    <source>
        <dbReference type="Pfam" id="PF17667"/>
    </source>
</evidence>
<dbReference type="PANTHER" id="PTHR38248:SF2">
    <property type="entry name" value="FUNK1 11"/>
    <property type="match status" value="1"/>
</dbReference>
<evidence type="ECO:0000313" key="3">
    <source>
        <dbReference type="EMBL" id="CCO33848.1"/>
    </source>
</evidence>
<sequence>MDTQLEDELRNSIFHDPKFIGHFLVGDSDKLTKVIKYCSKHDYLFETKKKWSIPARVSEERNLYAPVLRILNTIKKAVGDVHGFPEALQLVPGPMGATPELIIDNHSHPIDSDLTDTRLIKPDLVLFQDAQRHWENVRLPIEIKRLPGHHKAGMKQLSRYARAVFAHQLHRRHLYGLIVCGREATFVRFDRAGILYSGRIDIVGHSEEFTRAFASLLMLDRVDEGLDPAFKFSRNSKGRLVYYIDLPESEVDNLSGELPSDKEESSSTSGQRMRRFEVIERLCHRESICGRATIVLRIREVAERQQQTKAKKSGKGKGKGRRKATKKAEPREYALKLMWRDPDRDSEGDVLEKVHGMFGLAQYAGHWDVPGRPLSTAAAGDKTKCVDKTVEVEGLEVCDRLRDISILVPDESKGEKEPEGVDTTEHHPTSHVRPLRIYSYVLMSSIGIPLWQAESAEQFMTAVLDAILGYWGLFNLGIMHRDVSNGNVMMMAKEQQFGPRKWKEEQISSTGAQVRALVESEDKLRQVLKELGRDPTGMLSDFDLHARHSSPSNPLDSFQPAIADEVHAGTVRSRDEDPTNVGLRRSKRRKGNSARNEPLEQTCDGDDCREQSKKRRLIDYRTGTPAFMAVQVLDVSPGKPYHHSFIYDLESFFWIIYWSAAAHLDAKNSCPTSDAQDVLNSGCLPLRSRSTSKLS</sequence>
<feature type="compositionally biased region" description="Basic residues" evidence="1">
    <location>
        <begin position="309"/>
        <end position="325"/>
    </location>
</feature>
<organism evidence="3 4">
    <name type="scientific">Thanatephorus cucumeris (strain AG1-IB / isolate 7/3/14)</name>
    <name type="common">Lettuce bottom rot fungus</name>
    <name type="synonym">Rhizoctonia solani</name>
    <dbReference type="NCBI Taxonomy" id="1108050"/>
    <lineage>
        <taxon>Eukaryota</taxon>
        <taxon>Fungi</taxon>
        <taxon>Dikarya</taxon>
        <taxon>Basidiomycota</taxon>
        <taxon>Agaricomycotina</taxon>
        <taxon>Agaricomycetes</taxon>
        <taxon>Cantharellales</taxon>
        <taxon>Ceratobasidiaceae</taxon>
        <taxon>Rhizoctonia</taxon>
        <taxon>Rhizoctonia solani AG-1</taxon>
    </lineage>
</organism>
<name>M5C1I1_THACB</name>
<dbReference type="Proteomes" id="UP000012065">
    <property type="component" value="Unassembled WGS sequence"/>
</dbReference>
<dbReference type="InterPro" id="IPR040976">
    <property type="entry name" value="Pkinase_fungal"/>
</dbReference>
<comment type="caution">
    <text evidence="3">The sequence shown here is derived from an EMBL/GenBank/DDBJ whole genome shotgun (WGS) entry which is preliminary data.</text>
</comment>
<dbReference type="EMBL" id="CAOJ01012211">
    <property type="protein sequence ID" value="CCO33848.1"/>
    <property type="molecule type" value="Genomic_DNA"/>
</dbReference>
<dbReference type="InterPro" id="IPR011009">
    <property type="entry name" value="Kinase-like_dom_sf"/>
</dbReference>
<evidence type="ECO:0000313" key="4">
    <source>
        <dbReference type="Proteomes" id="UP000012065"/>
    </source>
</evidence>
<feature type="domain" description="Fungal-type protein kinase" evidence="2">
    <location>
        <begin position="128"/>
        <end position="496"/>
    </location>
</feature>